<dbReference type="PROSITE" id="PS50948">
    <property type="entry name" value="PAN"/>
    <property type="match status" value="4"/>
</dbReference>
<evidence type="ECO:0000259" key="2">
    <source>
        <dbReference type="PROSITE" id="PS50948"/>
    </source>
</evidence>
<keyword evidence="3" id="KW-1185">Reference proteome</keyword>
<evidence type="ECO:0000256" key="1">
    <source>
        <dbReference type="SAM" id="MobiDB-lite"/>
    </source>
</evidence>
<dbReference type="AlphaFoldDB" id="A0AAF5DMH4"/>
<feature type="domain" description="Apple" evidence="2">
    <location>
        <begin position="378"/>
        <end position="461"/>
    </location>
</feature>
<protein>
    <recommendedName>
        <fullName evidence="2">Apple domain-containing protein</fullName>
    </recommendedName>
</protein>
<name>A0AAF5DMH4_STRER</name>
<dbReference type="SUPFAM" id="SSF57414">
    <property type="entry name" value="Hairpin loop containing domain-like"/>
    <property type="match status" value="5"/>
</dbReference>
<dbReference type="Proteomes" id="UP000035681">
    <property type="component" value="Unplaced"/>
</dbReference>
<feature type="domain" description="Apple" evidence="2">
    <location>
        <begin position="293"/>
        <end position="372"/>
    </location>
</feature>
<dbReference type="WBParaSite" id="TCONS_00015026.p1">
    <property type="protein sequence ID" value="TCONS_00015026.p1"/>
    <property type="gene ID" value="XLOC_010238"/>
</dbReference>
<dbReference type="Pfam" id="PF00024">
    <property type="entry name" value="PAN_1"/>
    <property type="match status" value="6"/>
</dbReference>
<dbReference type="InterPro" id="IPR003609">
    <property type="entry name" value="Pan_app"/>
</dbReference>
<proteinExistence type="predicted"/>
<sequence length="904" mass="101860">MAFVMPILNVEDCFEPHFHKAYSNVIPLVELWNITVEDCLTYCITNSIECHSVVYHKHFFTCQLYKNDNESDNKNNLVFASGHNYFRRISFSNDCETKPSDSDKKILNNNVKNHFDSKIYAHAIKSAPIEDKSNIIPIDNHYIFTPSTTHKPIPKTTAKSSDIISLVSNSQIETDSNNDENELLFFNPSITKYVLSEIKLGYFKISNTNSLFIPKNSKTMSGVTEKQCLQTCTNRNNIEDKKSFCQSAIYNKIKKLCIFLDDDTKEFKKFTRLVKNNETTFFDKLGMPINMECKKITPIFNVFINKALTENIIKKYASIDKLKDCIVLCAVHSSCHSISYSQKNCYLHSKLELNSNYEDSLEDGTNYSVAVENSYVQCFQRTVRRSIDNFQPIMELFYVTPHNCIDQCVSLVGNNQDENSDCKSIVFNHFQHSCRLYNNDGNTPPAIIHPANGYDYFRRTAFSGLCNPITAYDINSHGILNNDNYNSRTAAQFNEFQKVYGKQSNVQRSKYINNLASDNKESLTIAAASSHTFNSISPLNIDSQSKTEEESKVQNNLINKEIYKSVQQAKVYHSNEPRPGSTGGVFRPSNDAISPPNSAKDLGYTSSNEMSKENVIDITKNESMYTLITTTTIKSIENLKVNKKNENEDETKNCPTTIGYYVVIGNQIILPMSSNTKDVVSYQGIEQSKCSSMCTSGVGLNGEKLVCSSINYFPISKTCEIFSILAEPHGSGSLIENDDVIYSEKFCLPPSSIECQENEIFILHVQKKLSTNIISSTSANSITSCLSLCLSKRNCKTSTFNSDENLCILSSTDIGENTDSLIDGEPGTVVIENGCNLKARKAKVKGSKTFLPQSKESQEIPIQSDLQWTSWSDCRFKIAGRNVRIRTRYCDINCSDGGLQLEKC</sequence>
<dbReference type="SMART" id="SM00473">
    <property type="entry name" value="PAN_AP"/>
    <property type="match status" value="6"/>
</dbReference>
<dbReference type="Gene3D" id="3.50.4.10">
    <property type="entry name" value="Hepatocyte Growth Factor"/>
    <property type="match status" value="4"/>
</dbReference>
<evidence type="ECO:0000313" key="4">
    <source>
        <dbReference type="WBParaSite" id="TCONS_00015026.p1"/>
    </source>
</evidence>
<reference evidence="4" key="1">
    <citation type="submission" date="2024-02" db="UniProtKB">
        <authorList>
            <consortium name="WormBaseParasite"/>
        </authorList>
    </citation>
    <scope>IDENTIFICATION</scope>
</reference>
<feature type="domain" description="Apple" evidence="2">
    <location>
        <begin position="13"/>
        <end position="90"/>
    </location>
</feature>
<dbReference type="CDD" id="cd01099">
    <property type="entry name" value="PAN_AP_HGF"/>
    <property type="match status" value="1"/>
</dbReference>
<accession>A0AAF5DMH4</accession>
<organism evidence="3 4">
    <name type="scientific">Strongyloides stercoralis</name>
    <name type="common">Threadworm</name>
    <dbReference type="NCBI Taxonomy" id="6248"/>
    <lineage>
        <taxon>Eukaryota</taxon>
        <taxon>Metazoa</taxon>
        <taxon>Ecdysozoa</taxon>
        <taxon>Nematoda</taxon>
        <taxon>Chromadorea</taxon>
        <taxon>Rhabditida</taxon>
        <taxon>Tylenchina</taxon>
        <taxon>Panagrolaimomorpha</taxon>
        <taxon>Strongyloidoidea</taxon>
        <taxon>Strongyloididae</taxon>
        <taxon>Strongyloides</taxon>
    </lineage>
</organism>
<feature type="domain" description="Apple" evidence="2">
    <location>
        <begin position="755"/>
        <end position="835"/>
    </location>
</feature>
<evidence type="ECO:0000313" key="3">
    <source>
        <dbReference type="Proteomes" id="UP000035681"/>
    </source>
</evidence>
<feature type="region of interest" description="Disordered" evidence="1">
    <location>
        <begin position="573"/>
        <end position="606"/>
    </location>
</feature>